<proteinExistence type="predicted"/>
<gene>
    <name evidence="1" type="ORF">MM35RIKEN_22140</name>
</gene>
<accession>A0A810Q1A7</accession>
<organism evidence="1 2">
    <name type="scientific">Vescimonas fastidiosa</name>
    <dbReference type="NCBI Taxonomy" id="2714353"/>
    <lineage>
        <taxon>Bacteria</taxon>
        <taxon>Bacillati</taxon>
        <taxon>Bacillota</taxon>
        <taxon>Clostridia</taxon>
        <taxon>Eubacteriales</taxon>
        <taxon>Oscillospiraceae</taxon>
        <taxon>Vescimonas</taxon>
    </lineage>
</organism>
<reference evidence="1" key="1">
    <citation type="submission" date="2020-09" db="EMBL/GenBank/DDBJ databases">
        <title>New species isolated from human feces.</title>
        <authorList>
            <person name="Kitahara M."/>
            <person name="Shigeno Y."/>
            <person name="Shime M."/>
            <person name="Matsumoto Y."/>
            <person name="Nakamura S."/>
            <person name="Motooka D."/>
            <person name="Fukuoka S."/>
            <person name="Nishikawa H."/>
            <person name="Benno Y."/>
        </authorList>
    </citation>
    <scope>NUCLEOTIDE SEQUENCE</scope>
    <source>
        <strain evidence="1">MM35</strain>
        <plasmid evidence="1">pMM35_01</plasmid>
    </source>
</reference>
<geneLocation type="plasmid" evidence="1 2">
    <name>pMM35_01</name>
</geneLocation>
<dbReference type="Proteomes" id="UP000681343">
    <property type="component" value="Plasmid pMM35_01"/>
</dbReference>
<keyword evidence="2" id="KW-1185">Reference proteome</keyword>
<dbReference type="AlphaFoldDB" id="A0A810Q1A7"/>
<dbReference type="RefSeq" id="WP_212821854.1">
    <property type="nucleotide sequence ID" value="NZ_AP023416.1"/>
</dbReference>
<dbReference type="KEGG" id="vfa:MM35RIKEN_22140"/>
<evidence type="ECO:0000313" key="1">
    <source>
        <dbReference type="EMBL" id="BCK80022.1"/>
    </source>
</evidence>
<keyword evidence="1" id="KW-0614">Plasmid</keyword>
<evidence type="ECO:0000313" key="2">
    <source>
        <dbReference type="Proteomes" id="UP000681343"/>
    </source>
</evidence>
<sequence>MSVMAMPGAPTGTLQQQIRQQNTYLFQLAQALNRALEQLEVGQIARQQPTQKMGGREEKAATAVGLKSLIVKTAETVSRQIEQMKSELRGEYVAVSDFGTYLEKTSQEIEEDPTKITRYFKFAADIQADVNKVDADFSAYKTDVQGYIRQGIVDYDGVTPIIGIAIGQDIRTTQTGVETEQGVFDVIDKRSNMSVWTTEKLSFYIGGQEAAYFSNGKLTVAQIATNRITGAGGWDVSFTGGVKFKWIGG</sequence>
<dbReference type="EMBL" id="AP023416">
    <property type="protein sequence ID" value="BCK80022.1"/>
    <property type="molecule type" value="Genomic_DNA"/>
</dbReference>
<name>A0A810Q1A7_9FIRM</name>
<protein>
    <submittedName>
        <fullName evidence="1">Uncharacterized protein</fullName>
    </submittedName>
</protein>